<accession>A0ABZ1YJ11</accession>
<keyword evidence="2" id="KW-0614">Plasmid</keyword>
<sequence length="70" mass="7317">MTTIDRTPNDLPRHPNLLVWVTTLTALVSIVAVVVLALTHNTEAATAVGTIGGAAVTALGGSWANLRTRR</sequence>
<protein>
    <recommendedName>
        <fullName evidence="3">Secreted protein</fullName>
    </recommendedName>
</protein>
<evidence type="ECO:0008006" key="3">
    <source>
        <dbReference type="Google" id="ProtNLM"/>
    </source>
</evidence>
<organism evidence="2">
    <name type="scientific">Streptomyces althioticus</name>
    <dbReference type="NCBI Taxonomy" id="83380"/>
    <lineage>
        <taxon>Bacteria</taxon>
        <taxon>Bacillati</taxon>
        <taxon>Actinomycetota</taxon>
        <taxon>Actinomycetes</taxon>
        <taxon>Kitasatosporales</taxon>
        <taxon>Streptomycetaceae</taxon>
        <taxon>Streptomyces</taxon>
        <taxon>Streptomyces althioticus group</taxon>
    </lineage>
</organism>
<feature type="transmembrane region" description="Helical" evidence="1">
    <location>
        <begin position="17"/>
        <end position="38"/>
    </location>
</feature>
<dbReference type="EMBL" id="CP109208">
    <property type="protein sequence ID" value="WUU58367.1"/>
    <property type="molecule type" value="Genomic_DNA"/>
</dbReference>
<name>A0ABZ1YJ11_9ACTN</name>
<geneLocation type="plasmid" evidence="2">
    <name>unnamed1</name>
</geneLocation>
<feature type="transmembrane region" description="Helical" evidence="1">
    <location>
        <begin position="44"/>
        <end position="66"/>
    </location>
</feature>
<keyword evidence="1" id="KW-0472">Membrane</keyword>
<evidence type="ECO:0000256" key="1">
    <source>
        <dbReference type="SAM" id="Phobius"/>
    </source>
</evidence>
<dbReference type="RefSeq" id="WP_266478000.1">
    <property type="nucleotide sequence ID" value="NZ_CP109208.1"/>
</dbReference>
<evidence type="ECO:0000313" key="2">
    <source>
        <dbReference type="EMBL" id="WUU58367.1"/>
    </source>
</evidence>
<gene>
    <name evidence="2" type="ORF">OIE82_34895</name>
</gene>
<keyword evidence="1" id="KW-0812">Transmembrane</keyword>
<proteinExistence type="predicted"/>
<reference evidence="2" key="1">
    <citation type="submission" date="2022-10" db="EMBL/GenBank/DDBJ databases">
        <title>The complete genomes of actinobacterial strains from the NBC collection.</title>
        <authorList>
            <person name="Joergensen T.S."/>
            <person name="Alvarez Arevalo M."/>
            <person name="Sterndorff E.B."/>
            <person name="Faurdal D."/>
            <person name="Vuksanovic O."/>
            <person name="Mourched A.-S."/>
            <person name="Charusanti P."/>
            <person name="Shaw S."/>
            <person name="Blin K."/>
            <person name="Weber T."/>
        </authorList>
    </citation>
    <scope>NUCLEOTIDE SEQUENCE [LARGE SCALE GENOMIC DNA]</scope>
    <source>
        <strain evidence="2">NBC 01686</strain>
        <plasmid evidence="2">unnamed1</plasmid>
    </source>
</reference>
<keyword evidence="1" id="KW-1133">Transmembrane helix</keyword>